<comment type="caution">
    <text evidence="2">The sequence shown here is derived from an EMBL/GenBank/DDBJ whole genome shotgun (WGS) entry which is preliminary data.</text>
</comment>
<keyword evidence="1" id="KW-1133">Transmembrane helix</keyword>
<proteinExistence type="predicted"/>
<name>A0A4T2BCX1_9MICO</name>
<evidence type="ECO:0000313" key="2">
    <source>
        <dbReference type="EMBL" id="TIH26676.1"/>
    </source>
</evidence>
<feature type="transmembrane region" description="Helical" evidence="1">
    <location>
        <begin position="20"/>
        <end position="39"/>
    </location>
</feature>
<keyword evidence="1" id="KW-0472">Membrane</keyword>
<reference evidence="2 3" key="1">
    <citation type="journal article" date="2019" name="Microorganisms">
        <title>Systematic Affiliation and Genome Analysis of Subtercola vilae DB165(T) with Particular Emphasis on Cold Adaptation of an Isolate from a High-Altitude Cold Volcano Lake.</title>
        <authorList>
            <person name="Villalobos A.S."/>
            <person name="Wiese J."/>
            <person name="Imhoff J.F."/>
            <person name="Dorador C."/>
            <person name="Keller A."/>
            <person name="Hentschel U."/>
        </authorList>
    </citation>
    <scope>NUCLEOTIDE SEQUENCE [LARGE SCALE GENOMIC DNA]</scope>
    <source>
        <strain evidence="2 3">DB165</strain>
    </source>
</reference>
<dbReference type="AlphaFoldDB" id="A0A4T2BCX1"/>
<protein>
    <submittedName>
        <fullName evidence="2">Uncharacterized protein</fullName>
    </submittedName>
</protein>
<keyword evidence="3" id="KW-1185">Reference proteome</keyword>
<dbReference type="EMBL" id="QYRT01000086">
    <property type="protein sequence ID" value="TIH26676.1"/>
    <property type="molecule type" value="Genomic_DNA"/>
</dbReference>
<feature type="transmembrane region" description="Helical" evidence="1">
    <location>
        <begin position="147"/>
        <end position="167"/>
    </location>
</feature>
<evidence type="ECO:0000256" key="1">
    <source>
        <dbReference type="SAM" id="Phobius"/>
    </source>
</evidence>
<keyword evidence="1" id="KW-0812">Transmembrane</keyword>
<feature type="transmembrane region" description="Helical" evidence="1">
    <location>
        <begin position="83"/>
        <end position="105"/>
    </location>
</feature>
<evidence type="ECO:0000313" key="3">
    <source>
        <dbReference type="Proteomes" id="UP000306192"/>
    </source>
</evidence>
<feature type="transmembrane region" description="Helical" evidence="1">
    <location>
        <begin position="111"/>
        <end position="135"/>
    </location>
</feature>
<feature type="transmembrane region" description="Helical" evidence="1">
    <location>
        <begin position="51"/>
        <end position="71"/>
    </location>
</feature>
<feature type="transmembrane region" description="Helical" evidence="1">
    <location>
        <begin position="179"/>
        <end position="200"/>
    </location>
</feature>
<dbReference type="Proteomes" id="UP000306192">
    <property type="component" value="Unassembled WGS sequence"/>
</dbReference>
<accession>A0A4T2BCX1</accession>
<dbReference type="RefSeq" id="WP_136643842.1">
    <property type="nucleotide sequence ID" value="NZ_QYRT01000086.1"/>
</dbReference>
<gene>
    <name evidence="2" type="ORF">D4765_18895</name>
</gene>
<organism evidence="2 3">
    <name type="scientific">Subtercola vilae</name>
    <dbReference type="NCBI Taxonomy" id="2056433"/>
    <lineage>
        <taxon>Bacteria</taxon>
        <taxon>Bacillati</taxon>
        <taxon>Actinomycetota</taxon>
        <taxon>Actinomycetes</taxon>
        <taxon>Micrococcales</taxon>
        <taxon>Microbacteriaceae</taxon>
        <taxon>Subtercola</taxon>
    </lineage>
</organism>
<sequence>MLIEIAKEAMNTSTFIRPRVTTMVGGAGLALGAVIWLFGSSAQTPSFLTSTAPALVSAVVVLAAIIVLAIGARGESGITGASLISRSALILFGARSLLLIVFSAIPFTNISLAVAVGDSLIVLFALAAFAAAIVVAHAKILRGVSRWILFAVALCFTLVTVPTLTGLTQVGLFFSTPGVTLVMPGALLILGLSYFLYGFASTDARRTQIADSAKSHARASR</sequence>